<organism evidence="1 2">
    <name type="scientific">Meloidogyne javanica</name>
    <name type="common">Root-knot nematode worm</name>
    <dbReference type="NCBI Taxonomy" id="6303"/>
    <lineage>
        <taxon>Eukaryota</taxon>
        <taxon>Metazoa</taxon>
        <taxon>Ecdysozoa</taxon>
        <taxon>Nematoda</taxon>
        <taxon>Chromadorea</taxon>
        <taxon>Rhabditida</taxon>
        <taxon>Tylenchina</taxon>
        <taxon>Tylenchomorpha</taxon>
        <taxon>Tylenchoidea</taxon>
        <taxon>Meloidogynidae</taxon>
        <taxon>Meloidogyninae</taxon>
        <taxon>Meloidogyne</taxon>
        <taxon>Meloidogyne incognita group</taxon>
    </lineage>
</organism>
<dbReference type="InterPro" id="IPR036533">
    <property type="entry name" value="BAG_dom_sf"/>
</dbReference>
<evidence type="ECO:0000313" key="2">
    <source>
        <dbReference type="WBParaSite" id="scaffold21051_cov255.g19622"/>
    </source>
</evidence>
<sequence length="68" mass="8253">MLRRMEKRLKEFTEHSLQHLEAIDALNIYTDNSIEEQNQRNRERRKTLVDNIQELLKANDKNILHLKP</sequence>
<dbReference type="GO" id="GO:0051087">
    <property type="term" value="F:protein-folding chaperone binding"/>
    <property type="evidence" value="ECO:0007669"/>
    <property type="project" value="InterPro"/>
</dbReference>
<evidence type="ECO:0000313" key="1">
    <source>
        <dbReference type="Proteomes" id="UP000887561"/>
    </source>
</evidence>
<dbReference type="SUPFAM" id="SSF63491">
    <property type="entry name" value="BAG domain"/>
    <property type="match status" value="1"/>
</dbReference>
<accession>A0A915M052</accession>
<dbReference type="Proteomes" id="UP000887561">
    <property type="component" value="Unplaced"/>
</dbReference>
<proteinExistence type="predicted"/>
<name>A0A915M052_MELJA</name>
<dbReference type="AlphaFoldDB" id="A0A915M052"/>
<keyword evidence="1" id="KW-1185">Reference proteome</keyword>
<reference evidence="2" key="1">
    <citation type="submission" date="2022-11" db="UniProtKB">
        <authorList>
            <consortium name="WormBaseParasite"/>
        </authorList>
    </citation>
    <scope>IDENTIFICATION</scope>
</reference>
<dbReference type="WBParaSite" id="scaffold21051_cov255.g19622">
    <property type="protein sequence ID" value="scaffold21051_cov255.g19622"/>
    <property type="gene ID" value="scaffold21051_cov255.g19622"/>
</dbReference>
<protein>
    <submittedName>
        <fullName evidence="2">BAG domain-containing protein</fullName>
    </submittedName>
</protein>
<dbReference type="Gene3D" id="1.20.58.120">
    <property type="entry name" value="BAG domain"/>
    <property type="match status" value="1"/>
</dbReference>